<feature type="compositionally biased region" description="Low complexity" evidence="1">
    <location>
        <begin position="23"/>
        <end position="41"/>
    </location>
</feature>
<accession>A0ABW0EW37</accession>
<evidence type="ECO:0000256" key="2">
    <source>
        <dbReference type="SAM" id="Phobius"/>
    </source>
</evidence>
<feature type="region of interest" description="Disordered" evidence="1">
    <location>
        <begin position="1"/>
        <end position="87"/>
    </location>
</feature>
<evidence type="ECO:0000313" key="4">
    <source>
        <dbReference type="Proteomes" id="UP001596157"/>
    </source>
</evidence>
<name>A0ABW0EW37_9PSEU</name>
<reference evidence="4" key="1">
    <citation type="journal article" date="2019" name="Int. J. Syst. Evol. Microbiol.">
        <title>The Global Catalogue of Microorganisms (GCM) 10K type strain sequencing project: providing services to taxonomists for standard genome sequencing and annotation.</title>
        <authorList>
            <consortium name="The Broad Institute Genomics Platform"/>
            <consortium name="The Broad Institute Genome Sequencing Center for Infectious Disease"/>
            <person name="Wu L."/>
            <person name="Ma J."/>
        </authorList>
    </citation>
    <scope>NUCLEOTIDE SEQUENCE [LARGE SCALE GENOMIC DNA]</scope>
    <source>
        <strain evidence="4">CCUG 59778</strain>
    </source>
</reference>
<dbReference type="EMBL" id="JBHSKF010000012">
    <property type="protein sequence ID" value="MFC5289805.1"/>
    <property type="molecule type" value="Genomic_DNA"/>
</dbReference>
<comment type="caution">
    <text evidence="3">The sequence shown here is derived from an EMBL/GenBank/DDBJ whole genome shotgun (WGS) entry which is preliminary data.</text>
</comment>
<evidence type="ECO:0000256" key="1">
    <source>
        <dbReference type="SAM" id="MobiDB-lite"/>
    </source>
</evidence>
<evidence type="ECO:0008006" key="5">
    <source>
        <dbReference type="Google" id="ProtNLM"/>
    </source>
</evidence>
<keyword evidence="4" id="KW-1185">Reference proteome</keyword>
<feature type="compositionally biased region" description="Low complexity" evidence="1">
    <location>
        <begin position="58"/>
        <end position="87"/>
    </location>
</feature>
<feature type="transmembrane region" description="Helical" evidence="2">
    <location>
        <begin position="94"/>
        <end position="114"/>
    </location>
</feature>
<keyword evidence="2" id="KW-0472">Membrane</keyword>
<protein>
    <recommendedName>
        <fullName evidence="5">DUF4333 domain-containing protein</fullName>
    </recommendedName>
</protein>
<evidence type="ECO:0000313" key="3">
    <source>
        <dbReference type="EMBL" id="MFC5289805.1"/>
    </source>
</evidence>
<sequence length="212" mass="22035">MTYPPPPQDPYGGQPQQPPYPPQQGGYPQQPPQHGHQPYGAQPGGQSYGPPPGGQPGYGTPPQGDPYAQQQFGQPGPYGQQPYGQPQKKSKLPLILAGAGVVVIGVVVTLILVLTGGNSPQGVAQTLVDGVKSRNADSIRGVLCDPTEVSDGDFDTEGFPTDLEVSLGEVTESGDTATAKVSMTAEGQTIDLTITMKKNDSGDWCADRLGPA</sequence>
<organism evidence="3 4">
    <name type="scientific">Actinokineospora guangxiensis</name>
    <dbReference type="NCBI Taxonomy" id="1490288"/>
    <lineage>
        <taxon>Bacteria</taxon>
        <taxon>Bacillati</taxon>
        <taxon>Actinomycetota</taxon>
        <taxon>Actinomycetes</taxon>
        <taxon>Pseudonocardiales</taxon>
        <taxon>Pseudonocardiaceae</taxon>
        <taxon>Actinokineospora</taxon>
    </lineage>
</organism>
<keyword evidence="2" id="KW-1133">Transmembrane helix</keyword>
<dbReference type="RefSeq" id="WP_378249659.1">
    <property type="nucleotide sequence ID" value="NZ_JBHSKF010000012.1"/>
</dbReference>
<gene>
    <name evidence="3" type="ORF">ACFPM7_22355</name>
</gene>
<keyword evidence="2" id="KW-0812">Transmembrane</keyword>
<dbReference type="Proteomes" id="UP001596157">
    <property type="component" value="Unassembled WGS sequence"/>
</dbReference>
<proteinExistence type="predicted"/>